<feature type="region of interest" description="Disordered" evidence="1">
    <location>
        <begin position="14"/>
        <end position="125"/>
    </location>
</feature>
<feature type="compositionally biased region" description="Low complexity" evidence="1">
    <location>
        <begin position="93"/>
        <end position="120"/>
    </location>
</feature>
<dbReference type="EMBL" id="BSXW01000726">
    <property type="protein sequence ID" value="GMF28657.1"/>
    <property type="molecule type" value="Genomic_DNA"/>
</dbReference>
<accession>A0A9W6U944</accession>
<comment type="caution">
    <text evidence="2">The sequence shown here is derived from an EMBL/GenBank/DDBJ whole genome shotgun (WGS) entry which is preliminary data.</text>
</comment>
<organism evidence="2 3">
    <name type="scientific">Phytophthora lilii</name>
    <dbReference type="NCBI Taxonomy" id="2077276"/>
    <lineage>
        <taxon>Eukaryota</taxon>
        <taxon>Sar</taxon>
        <taxon>Stramenopiles</taxon>
        <taxon>Oomycota</taxon>
        <taxon>Peronosporomycetes</taxon>
        <taxon>Peronosporales</taxon>
        <taxon>Peronosporaceae</taxon>
        <taxon>Phytophthora</taxon>
    </lineage>
</organism>
<evidence type="ECO:0000313" key="2">
    <source>
        <dbReference type="EMBL" id="GMF28657.1"/>
    </source>
</evidence>
<reference evidence="2" key="1">
    <citation type="submission" date="2023-04" db="EMBL/GenBank/DDBJ databases">
        <title>Phytophthora lilii NBRC 32176.</title>
        <authorList>
            <person name="Ichikawa N."/>
            <person name="Sato H."/>
            <person name="Tonouchi N."/>
        </authorList>
    </citation>
    <scope>NUCLEOTIDE SEQUENCE</scope>
    <source>
        <strain evidence="2">NBRC 32176</strain>
    </source>
</reference>
<proteinExistence type="predicted"/>
<feature type="compositionally biased region" description="Low complexity" evidence="1">
    <location>
        <begin position="47"/>
        <end position="86"/>
    </location>
</feature>
<evidence type="ECO:0000313" key="3">
    <source>
        <dbReference type="Proteomes" id="UP001165083"/>
    </source>
</evidence>
<name>A0A9W6U944_9STRA</name>
<evidence type="ECO:0000256" key="1">
    <source>
        <dbReference type="SAM" id="MobiDB-lite"/>
    </source>
</evidence>
<dbReference type="Proteomes" id="UP001165083">
    <property type="component" value="Unassembled WGS sequence"/>
</dbReference>
<sequence>MSVKDVVLDMVGKGKECGNTVTTGTPQPIPSDGKAKWLGNGGGGFTHVGPGFATQATEGSATQTQSSSTGDQTKETPSTETQSSSPGIPTTEAPSTQETQAPATTTQATQAPTTSTQTEAFPLRWTPSAMPRRVVFARKLRLRRI</sequence>
<protein>
    <submittedName>
        <fullName evidence="2">Unnamed protein product</fullName>
    </submittedName>
</protein>
<keyword evidence="3" id="KW-1185">Reference proteome</keyword>
<gene>
    <name evidence="2" type="ORF">Plil01_001210200</name>
</gene>
<dbReference type="AlphaFoldDB" id="A0A9W6U944"/>